<dbReference type="Pfam" id="PF19112">
    <property type="entry name" value="VanA_C"/>
    <property type="match status" value="1"/>
</dbReference>
<dbReference type="InterPro" id="IPR044043">
    <property type="entry name" value="VanA_C_cat"/>
</dbReference>
<evidence type="ECO:0000313" key="8">
    <source>
        <dbReference type="Proteomes" id="UP000015523"/>
    </source>
</evidence>
<dbReference type="STRING" id="1346791.M529_22480"/>
<dbReference type="SUPFAM" id="SSF50022">
    <property type="entry name" value="ISP domain"/>
    <property type="match status" value="1"/>
</dbReference>
<dbReference type="OrthoDB" id="9800776at2"/>
<keyword evidence="2" id="KW-0479">Metal-binding</keyword>
<dbReference type="PROSITE" id="PS51296">
    <property type="entry name" value="RIESKE"/>
    <property type="match status" value="1"/>
</dbReference>
<dbReference type="Gene3D" id="3.90.380.10">
    <property type="entry name" value="Naphthalene 1,2-dioxygenase Alpha Subunit, Chain A, domain 1"/>
    <property type="match status" value="1"/>
</dbReference>
<dbReference type="GO" id="GO:0016491">
    <property type="term" value="F:oxidoreductase activity"/>
    <property type="evidence" value="ECO:0007669"/>
    <property type="project" value="UniProtKB-KW"/>
</dbReference>
<dbReference type="GO" id="GO:0046872">
    <property type="term" value="F:metal ion binding"/>
    <property type="evidence" value="ECO:0007669"/>
    <property type="project" value="UniProtKB-KW"/>
</dbReference>
<name>T0IM24_9SPHN</name>
<evidence type="ECO:0000256" key="1">
    <source>
        <dbReference type="ARBA" id="ARBA00022714"/>
    </source>
</evidence>
<organism evidence="7 8">
    <name type="scientific">Sphingobium ummariense RL-3</name>
    <dbReference type="NCBI Taxonomy" id="1346791"/>
    <lineage>
        <taxon>Bacteria</taxon>
        <taxon>Pseudomonadati</taxon>
        <taxon>Pseudomonadota</taxon>
        <taxon>Alphaproteobacteria</taxon>
        <taxon>Sphingomonadales</taxon>
        <taxon>Sphingomonadaceae</taxon>
        <taxon>Sphingobium</taxon>
    </lineage>
</organism>
<evidence type="ECO:0000313" key="7">
    <source>
        <dbReference type="EMBL" id="EQB29895.1"/>
    </source>
</evidence>
<comment type="caution">
    <text evidence="7">The sequence shown here is derived from an EMBL/GenBank/DDBJ whole genome shotgun (WGS) entry which is preliminary data.</text>
</comment>
<dbReference type="PANTHER" id="PTHR21266">
    <property type="entry name" value="IRON-SULFUR DOMAIN CONTAINING PROTEIN"/>
    <property type="match status" value="1"/>
</dbReference>
<dbReference type="InterPro" id="IPR050584">
    <property type="entry name" value="Cholesterol_7-desaturase"/>
</dbReference>
<evidence type="ECO:0000259" key="6">
    <source>
        <dbReference type="PROSITE" id="PS51296"/>
    </source>
</evidence>
<keyword evidence="8" id="KW-1185">Reference proteome</keyword>
<evidence type="ECO:0000256" key="2">
    <source>
        <dbReference type="ARBA" id="ARBA00022723"/>
    </source>
</evidence>
<dbReference type="EMBL" id="AUWY01000133">
    <property type="protein sequence ID" value="EQB29895.1"/>
    <property type="molecule type" value="Genomic_DNA"/>
</dbReference>
<keyword evidence="4" id="KW-0408">Iron</keyword>
<keyword evidence="5" id="KW-0411">Iron-sulfur</keyword>
<evidence type="ECO:0000256" key="3">
    <source>
        <dbReference type="ARBA" id="ARBA00023002"/>
    </source>
</evidence>
<reference evidence="7 8" key="1">
    <citation type="journal article" date="2013" name="Genome Announc.">
        <title>Draft Genome Sequence of Sphingobium ummariense Strain RL-3, a Hexachlorocyclohexane-Degrading Bacterium.</title>
        <authorList>
            <person name="Kohli P."/>
            <person name="Dua A."/>
            <person name="Sangwan N."/>
            <person name="Oldach P."/>
            <person name="Khurana J.P."/>
            <person name="Lal R."/>
        </authorList>
    </citation>
    <scope>NUCLEOTIDE SEQUENCE [LARGE SCALE GENOMIC DNA]</scope>
    <source>
        <strain evidence="7 8">RL-3</strain>
    </source>
</reference>
<dbReference type="Gene3D" id="2.102.10.10">
    <property type="entry name" value="Rieske [2Fe-2S] iron-sulphur domain"/>
    <property type="match status" value="1"/>
</dbReference>
<dbReference type="AlphaFoldDB" id="T0IM24"/>
<sequence>MGGVIKTSLLRNCWYVGAWSDEVAFGRPMARTILAEPVVFLRYEDGSVNALADRCPHRYAPLHQGRQVGDQIHCPYHGLGFDRTGTCVHNPHAGTRIPSHAVARTFPVVERYAALWVWMGDGELADPDLIPDFQCHVAPDRRLVKGVVSMGANYRLINDNLLDLSHVEFLHPTTLASEAIARGEHAVHVDGLTVRSDRWCPDGAAPPAWGAQMPDHEGPVDHWLEMRWTAPSMMLLDVGITPTGQPRSAGVGALVSHNLTPETETSTHYFWGVTRDWKTEDETVDRIWEGAIEMAFVGEDAPMVMAQQVALGDQDLYDMRPALFEIDLAPNRARTILKKLLKAEARSEIPEGPVDENGVGALTAS</sequence>
<dbReference type="eggNOG" id="COG4638">
    <property type="taxonomic scope" value="Bacteria"/>
</dbReference>
<dbReference type="SUPFAM" id="SSF55961">
    <property type="entry name" value="Bet v1-like"/>
    <property type="match status" value="1"/>
</dbReference>
<evidence type="ECO:0000256" key="4">
    <source>
        <dbReference type="ARBA" id="ARBA00023004"/>
    </source>
</evidence>
<feature type="domain" description="Rieske" evidence="6">
    <location>
        <begin position="14"/>
        <end position="117"/>
    </location>
</feature>
<dbReference type="GO" id="GO:0051537">
    <property type="term" value="F:2 iron, 2 sulfur cluster binding"/>
    <property type="evidence" value="ECO:0007669"/>
    <property type="project" value="UniProtKB-KW"/>
</dbReference>
<dbReference type="InterPro" id="IPR036922">
    <property type="entry name" value="Rieske_2Fe-2S_sf"/>
</dbReference>
<gene>
    <name evidence="7" type="ORF">M529_22480</name>
</gene>
<keyword evidence="1" id="KW-0001">2Fe-2S</keyword>
<dbReference type="RefSeq" id="WP_021319992.1">
    <property type="nucleotide sequence ID" value="NZ_AUWY01000133.1"/>
</dbReference>
<protein>
    <recommendedName>
        <fullName evidence="6">Rieske domain-containing protein</fullName>
    </recommendedName>
</protein>
<dbReference type="Proteomes" id="UP000015523">
    <property type="component" value="Unassembled WGS sequence"/>
</dbReference>
<keyword evidence="3" id="KW-0560">Oxidoreductase</keyword>
<dbReference type="Pfam" id="PF00355">
    <property type="entry name" value="Rieske"/>
    <property type="match status" value="1"/>
</dbReference>
<dbReference type="PANTHER" id="PTHR21266:SF60">
    <property type="entry name" value="3-KETOSTEROID-9-ALPHA-MONOOXYGENASE, OXYGENASE COMPONENT"/>
    <property type="match status" value="1"/>
</dbReference>
<dbReference type="PATRIC" id="fig|1346791.3.peg.4341"/>
<proteinExistence type="predicted"/>
<dbReference type="CDD" id="cd08878">
    <property type="entry name" value="RHO_alpha_C_DMO-like"/>
    <property type="match status" value="1"/>
</dbReference>
<evidence type="ECO:0000256" key="5">
    <source>
        <dbReference type="ARBA" id="ARBA00023014"/>
    </source>
</evidence>
<accession>T0IM24</accession>
<dbReference type="InterPro" id="IPR017941">
    <property type="entry name" value="Rieske_2Fe-2S"/>
</dbReference>